<evidence type="ECO:0000313" key="3">
    <source>
        <dbReference type="EMBL" id="KAL3501655.1"/>
    </source>
</evidence>
<protein>
    <recommendedName>
        <fullName evidence="2">WIT1/2 N-terminal helical bundle domain-containing protein</fullName>
    </recommendedName>
</protein>
<dbReference type="InterPro" id="IPR039976">
    <property type="entry name" value="WIT1/WIT2"/>
</dbReference>
<name>A0ABD2Y771_9GENT</name>
<comment type="caution">
    <text evidence="3">The sequence shown here is derived from an EMBL/GenBank/DDBJ whole genome shotgun (WGS) entry which is preliminary data.</text>
</comment>
<dbReference type="PANTHER" id="PTHR35705">
    <property type="entry name" value="WPP DOMAIN-INTERACTING TAIL-ANCHORED PROTEIN 1"/>
    <property type="match status" value="1"/>
</dbReference>
<dbReference type="Pfam" id="PF26581">
    <property type="entry name" value="WIT1_2_N"/>
    <property type="match status" value="1"/>
</dbReference>
<evidence type="ECO:0000259" key="2">
    <source>
        <dbReference type="Pfam" id="PF26581"/>
    </source>
</evidence>
<evidence type="ECO:0000256" key="1">
    <source>
        <dbReference type="SAM" id="Coils"/>
    </source>
</evidence>
<dbReference type="AlphaFoldDB" id="A0ABD2Y771"/>
<keyword evidence="4" id="KW-1185">Reference proteome</keyword>
<sequence length="231" mass="26268">MNDLAFHSFGTAESKSSKVILPETLSRDAKGMEDSRNAMEVLTRAYLNLAYSSHELVNLENLLMHVLAWQNDVKSVVEYNNISPEFVEKAMEFDLLNAILNSEVRELDNLMGTIQALVTDAVHKITSCGKLNDLFIIVESKLHDTEESLRQLQDNILEVKMQLAKLQMTSLAFNQNECRDIMLEDHVLIGSDQYRAITFDEDVRRDLVVIGYVTGSRVNLMEKDSWPSVLE</sequence>
<dbReference type="PANTHER" id="PTHR35705:SF2">
    <property type="entry name" value="WPP DOMAIN-INTERACTING TAIL-ANCHORED PROTEIN 2"/>
    <property type="match status" value="1"/>
</dbReference>
<organism evidence="3 4">
    <name type="scientific">Cinchona calisaya</name>
    <dbReference type="NCBI Taxonomy" id="153742"/>
    <lineage>
        <taxon>Eukaryota</taxon>
        <taxon>Viridiplantae</taxon>
        <taxon>Streptophyta</taxon>
        <taxon>Embryophyta</taxon>
        <taxon>Tracheophyta</taxon>
        <taxon>Spermatophyta</taxon>
        <taxon>Magnoliopsida</taxon>
        <taxon>eudicotyledons</taxon>
        <taxon>Gunneridae</taxon>
        <taxon>Pentapetalae</taxon>
        <taxon>asterids</taxon>
        <taxon>lamiids</taxon>
        <taxon>Gentianales</taxon>
        <taxon>Rubiaceae</taxon>
        <taxon>Cinchonoideae</taxon>
        <taxon>Cinchoneae</taxon>
        <taxon>Cinchona</taxon>
    </lineage>
</organism>
<gene>
    <name evidence="3" type="ORF">ACH5RR_036104</name>
</gene>
<feature type="domain" description="WIT1/2 N-terminal helical bundle" evidence="2">
    <location>
        <begin position="36"/>
        <end position="173"/>
    </location>
</feature>
<proteinExistence type="predicted"/>
<evidence type="ECO:0000313" key="4">
    <source>
        <dbReference type="Proteomes" id="UP001630127"/>
    </source>
</evidence>
<dbReference type="Proteomes" id="UP001630127">
    <property type="component" value="Unassembled WGS sequence"/>
</dbReference>
<feature type="coiled-coil region" evidence="1">
    <location>
        <begin position="142"/>
        <end position="169"/>
    </location>
</feature>
<accession>A0ABD2Y771</accession>
<dbReference type="InterPro" id="IPR058610">
    <property type="entry name" value="WIT1_2_N"/>
</dbReference>
<reference evidence="3 4" key="1">
    <citation type="submission" date="2024-11" db="EMBL/GenBank/DDBJ databases">
        <title>A near-complete genome assembly of Cinchona calisaya.</title>
        <authorList>
            <person name="Lian D.C."/>
            <person name="Zhao X.W."/>
            <person name="Wei L."/>
        </authorList>
    </citation>
    <scope>NUCLEOTIDE SEQUENCE [LARGE SCALE GENOMIC DNA]</scope>
    <source>
        <tissue evidence="3">Nenye</tissue>
    </source>
</reference>
<dbReference type="EMBL" id="JBJUIK010000015">
    <property type="protein sequence ID" value="KAL3501655.1"/>
    <property type="molecule type" value="Genomic_DNA"/>
</dbReference>
<keyword evidence="1" id="KW-0175">Coiled coil</keyword>